<dbReference type="Gene3D" id="3.30.420.40">
    <property type="match status" value="2"/>
</dbReference>
<keyword evidence="6" id="KW-1015">Disulfide bond</keyword>
<feature type="domain" description="Carbohydrate kinase FGGY C-terminal" evidence="9">
    <location>
        <begin position="262"/>
        <end position="453"/>
    </location>
</feature>
<dbReference type="Pfam" id="PF00370">
    <property type="entry name" value="FGGY_N"/>
    <property type="match status" value="1"/>
</dbReference>
<evidence type="ECO:0000256" key="1">
    <source>
        <dbReference type="ARBA" id="ARBA00009156"/>
    </source>
</evidence>
<dbReference type="GO" id="GO:0008993">
    <property type="term" value="F:rhamnulokinase activity"/>
    <property type="evidence" value="ECO:0007669"/>
    <property type="project" value="UniProtKB-EC"/>
</dbReference>
<dbReference type="EC" id="2.7.1.5" evidence="10"/>
<organism evidence="10 11">
    <name type="scientific">Rosistilla ulvae</name>
    <dbReference type="NCBI Taxonomy" id="1930277"/>
    <lineage>
        <taxon>Bacteria</taxon>
        <taxon>Pseudomonadati</taxon>
        <taxon>Planctomycetota</taxon>
        <taxon>Planctomycetia</taxon>
        <taxon>Pirellulales</taxon>
        <taxon>Pirellulaceae</taxon>
        <taxon>Rosistilla</taxon>
    </lineage>
</organism>
<sequence length="496" mass="53637">MASAPVHLAVDLGASSGRVLAGCIEDGQLKLTEVHRFANDPVHVLGRMYWNLLGLWQEIRKGLSLAAAGDAKVLSVGVDTWGVDYVFLDANGDLIGPGYHYRDARTRGMFPKAFERVAREEIFAETGLQFMELNTAYQLLAARLENSPVLKIANQMLMIPDFFHWLLTGRAAIEYTNATTTQLYNTQQQGWSQKLLKAFDLPTRVFSDVVQPGTVLGPILGGQGGVPGLEGVPVVLPATHDTGSAVVAVPADNFAPAKPDWCYISSGTWSLMGCEIPEPLINDRCAELNFTNEGGVQGSTRLLKNIGGLWIFQQIKASLERRGQTLDWPSMVQAAADAKPFQLLIDPDCPDFAAPACMVDAIAAFANRTGQPSAADNGVLFRGALEGLALRYRTCLGWLESLTGTTINTIHILGGGAQNALLCQMTADACRRRVLAGPVEATAIGNIVMQMVGLGQIGSIQEGRQLIRDSFQPVVYEPQDPDPWDAAAERFEKLDA</sequence>
<dbReference type="PANTHER" id="PTHR10196:SF93">
    <property type="entry name" value="L-RHAMNULOKINASE"/>
    <property type="match status" value="1"/>
</dbReference>
<dbReference type="GO" id="GO:0006071">
    <property type="term" value="P:glycerol metabolic process"/>
    <property type="evidence" value="ECO:0007669"/>
    <property type="project" value="TreeGrafter"/>
</dbReference>
<accession>A0A517LXD2</accession>
<dbReference type="Pfam" id="PF02782">
    <property type="entry name" value="FGGY_C"/>
    <property type="match status" value="1"/>
</dbReference>
<evidence type="ECO:0000256" key="5">
    <source>
        <dbReference type="ARBA" id="ARBA00022840"/>
    </source>
</evidence>
<dbReference type="EMBL" id="CP036261">
    <property type="protein sequence ID" value="QDS87286.1"/>
    <property type="molecule type" value="Genomic_DNA"/>
</dbReference>
<dbReference type="OrthoDB" id="9761504at2"/>
<dbReference type="GO" id="GO:0019301">
    <property type="term" value="P:rhamnose catabolic process"/>
    <property type="evidence" value="ECO:0007669"/>
    <property type="project" value="InterPro"/>
</dbReference>
<evidence type="ECO:0000313" key="11">
    <source>
        <dbReference type="Proteomes" id="UP000319557"/>
    </source>
</evidence>
<keyword evidence="11" id="KW-1185">Reference proteome</keyword>
<evidence type="ECO:0000256" key="3">
    <source>
        <dbReference type="ARBA" id="ARBA00022741"/>
    </source>
</evidence>
<keyword evidence="5" id="KW-0067">ATP-binding</keyword>
<dbReference type="GO" id="GO:0004370">
    <property type="term" value="F:glycerol kinase activity"/>
    <property type="evidence" value="ECO:0007669"/>
    <property type="project" value="TreeGrafter"/>
</dbReference>
<evidence type="ECO:0000259" key="8">
    <source>
        <dbReference type="Pfam" id="PF00370"/>
    </source>
</evidence>
<dbReference type="KEGG" id="ruv:EC9_14640"/>
<dbReference type="InterPro" id="IPR013449">
    <property type="entry name" value="Rhamnulokinase"/>
</dbReference>
<dbReference type="GO" id="GO:0005524">
    <property type="term" value="F:ATP binding"/>
    <property type="evidence" value="ECO:0007669"/>
    <property type="project" value="UniProtKB-KW"/>
</dbReference>
<reference evidence="10 11" key="1">
    <citation type="submission" date="2019-02" db="EMBL/GenBank/DDBJ databases">
        <title>Deep-cultivation of Planctomycetes and their phenomic and genomic characterization uncovers novel biology.</title>
        <authorList>
            <person name="Wiegand S."/>
            <person name="Jogler M."/>
            <person name="Boedeker C."/>
            <person name="Pinto D."/>
            <person name="Vollmers J."/>
            <person name="Rivas-Marin E."/>
            <person name="Kohn T."/>
            <person name="Peeters S.H."/>
            <person name="Heuer A."/>
            <person name="Rast P."/>
            <person name="Oberbeckmann S."/>
            <person name="Bunk B."/>
            <person name="Jeske O."/>
            <person name="Meyerdierks A."/>
            <person name="Storesund J.E."/>
            <person name="Kallscheuer N."/>
            <person name="Luecker S."/>
            <person name="Lage O.M."/>
            <person name="Pohl T."/>
            <person name="Merkel B.J."/>
            <person name="Hornburger P."/>
            <person name="Mueller R.-W."/>
            <person name="Bruemmer F."/>
            <person name="Labrenz M."/>
            <person name="Spormann A.M."/>
            <person name="Op den Camp H."/>
            <person name="Overmann J."/>
            <person name="Amann R."/>
            <person name="Jetten M.S.M."/>
            <person name="Mascher T."/>
            <person name="Medema M.H."/>
            <person name="Devos D.P."/>
            <person name="Kaster A.-K."/>
            <person name="Ovreas L."/>
            <person name="Rohde M."/>
            <person name="Galperin M.Y."/>
            <person name="Jogler C."/>
        </authorList>
    </citation>
    <scope>NUCLEOTIDE SEQUENCE [LARGE SCALE GENOMIC DNA]</scope>
    <source>
        <strain evidence="10 11">EC9</strain>
    </source>
</reference>
<dbReference type="InterPro" id="IPR018484">
    <property type="entry name" value="FGGY_N"/>
</dbReference>
<evidence type="ECO:0000313" key="10">
    <source>
        <dbReference type="EMBL" id="QDS87286.1"/>
    </source>
</evidence>
<proteinExistence type="inferred from homology"/>
<dbReference type="AlphaFoldDB" id="A0A517LXD2"/>
<dbReference type="Proteomes" id="UP000319557">
    <property type="component" value="Chromosome"/>
</dbReference>
<dbReference type="InterPro" id="IPR018485">
    <property type="entry name" value="FGGY_C"/>
</dbReference>
<evidence type="ECO:0000259" key="9">
    <source>
        <dbReference type="Pfam" id="PF02782"/>
    </source>
</evidence>
<evidence type="ECO:0000256" key="6">
    <source>
        <dbReference type="ARBA" id="ARBA00023157"/>
    </source>
</evidence>
<name>A0A517LXD2_9BACT</name>
<protein>
    <submittedName>
        <fullName evidence="10">Rhamnulokinase</fullName>
        <ecNumber evidence="10">2.7.1.5</ecNumber>
    </submittedName>
</protein>
<keyword evidence="4 10" id="KW-0418">Kinase</keyword>
<keyword evidence="2 10" id="KW-0808">Transferase</keyword>
<dbReference type="InterPro" id="IPR043129">
    <property type="entry name" value="ATPase_NBD"/>
</dbReference>
<comment type="similarity">
    <text evidence="1">Belongs to the FGGY kinase family.</text>
</comment>
<keyword evidence="3" id="KW-0547">Nucleotide-binding</keyword>
<evidence type="ECO:0000256" key="2">
    <source>
        <dbReference type="ARBA" id="ARBA00022679"/>
    </source>
</evidence>
<evidence type="ECO:0000256" key="7">
    <source>
        <dbReference type="ARBA" id="ARBA00023308"/>
    </source>
</evidence>
<dbReference type="PANTHER" id="PTHR10196">
    <property type="entry name" value="SUGAR KINASE"/>
    <property type="match status" value="1"/>
</dbReference>
<dbReference type="CDD" id="cd07771">
    <property type="entry name" value="ASKHA_NBD_FGGY_RhaB-like"/>
    <property type="match status" value="1"/>
</dbReference>
<dbReference type="RefSeq" id="WP_145343556.1">
    <property type="nucleotide sequence ID" value="NZ_CP036261.1"/>
</dbReference>
<evidence type="ECO:0000256" key="4">
    <source>
        <dbReference type="ARBA" id="ARBA00022777"/>
    </source>
</evidence>
<dbReference type="SUPFAM" id="SSF53067">
    <property type="entry name" value="Actin-like ATPase domain"/>
    <property type="match status" value="2"/>
</dbReference>
<gene>
    <name evidence="10" type="primary">rhaB</name>
    <name evidence="10" type="ORF">EC9_14640</name>
</gene>
<feature type="domain" description="Carbohydrate kinase FGGY N-terminal" evidence="8">
    <location>
        <begin position="7"/>
        <end position="247"/>
    </location>
</feature>
<keyword evidence="7" id="KW-0684">Rhamnose metabolism</keyword>
<dbReference type="GO" id="GO:0005829">
    <property type="term" value="C:cytosol"/>
    <property type="evidence" value="ECO:0007669"/>
    <property type="project" value="TreeGrafter"/>
</dbReference>